<keyword evidence="2" id="KW-0472">Membrane</keyword>
<organism evidence="3 4">
    <name type="scientific">Eleutherodactylus coqui</name>
    <name type="common">Puerto Rican coqui</name>
    <dbReference type="NCBI Taxonomy" id="57060"/>
    <lineage>
        <taxon>Eukaryota</taxon>
        <taxon>Metazoa</taxon>
        <taxon>Chordata</taxon>
        <taxon>Craniata</taxon>
        <taxon>Vertebrata</taxon>
        <taxon>Euteleostomi</taxon>
        <taxon>Amphibia</taxon>
        <taxon>Batrachia</taxon>
        <taxon>Anura</taxon>
        <taxon>Neobatrachia</taxon>
        <taxon>Hyloidea</taxon>
        <taxon>Eleutherodactylidae</taxon>
        <taxon>Eleutherodactylinae</taxon>
        <taxon>Eleutherodactylus</taxon>
        <taxon>Eleutherodactylus</taxon>
    </lineage>
</organism>
<gene>
    <name evidence="3" type="ORF">GDO78_002562</name>
</gene>
<protein>
    <submittedName>
        <fullName evidence="3">Uncharacterized protein</fullName>
    </submittedName>
</protein>
<feature type="transmembrane region" description="Helical" evidence="2">
    <location>
        <begin position="20"/>
        <end position="36"/>
    </location>
</feature>
<keyword evidence="2" id="KW-0812">Transmembrane</keyword>
<sequence>MLRARSEKMSYVTMYRHLKVNTHLLIFVILTAPFYLQCELLQSQPQTGEEPCRTMYSRGRQPSAPHSPLSDIREAHSIQGGVTPKTCRNKNT</sequence>
<evidence type="ECO:0000313" key="4">
    <source>
        <dbReference type="Proteomes" id="UP000770717"/>
    </source>
</evidence>
<proteinExistence type="predicted"/>
<evidence type="ECO:0000256" key="2">
    <source>
        <dbReference type="SAM" id="Phobius"/>
    </source>
</evidence>
<evidence type="ECO:0000256" key="1">
    <source>
        <dbReference type="SAM" id="MobiDB-lite"/>
    </source>
</evidence>
<comment type="caution">
    <text evidence="3">The sequence shown here is derived from an EMBL/GenBank/DDBJ whole genome shotgun (WGS) entry which is preliminary data.</text>
</comment>
<dbReference type="Proteomes" id="UP000770717">
    <property type="component" value="Unassembled WGS sequence"/>
</dbReference>
<accession>A0A8J6EWZ6</accession>
<feature type="region of interest" description="Disordered" evidence="1">
    <location>
        <begin position="45"/>
        <end position="92"/>
    </location>
</feature>
<dbReference type="EMBL" id="WNTK01000010">
    <property type="protein sequence ID" value="KAG9477237.1"/>
    <property type="molecule type" value="Genomic_DNA"/>
</dbReference>
<name>A0A8J6EWZ6_ELECQ</name>
<dbReference type="AlphaFoldDB" id="A0A8J6EWZ6"/>
<keyword evidence="4" id="KW-1185">Reference proteome</keyword>
<evidence type="ECO:0000313" key="3">
    <source>
        <dbReference type="EMBL" id="KAG9477237.1"/>
    </source>
</evidence>
<reference evidence="3" key="1">
    <citation type="thesis" date="2020" institute="ProQuest LLC" country="789 East Eisenhower Parkway, Ann Arbor, MI, USA">
        <title>Comparative Genomics and Chromosome Evolution.</title>
        <authorList>
            <person name="Mudd A.B."/>
        </authorList>
    </citation>
    <scope>NUCLEOTIDE SEQUENCE</scope>
    <source>
        <strain evidence="3">HN-11 Male</strain>
        <tissue evidence="3">Kidney and liver</tissue>
    </source>
</reference>
<keyword evidence="2" id="KW-1133">Transmembrane helix</keyword>